<keyword evidence="1" id="KW-0678">Repressor</keyword>
<reference evidence="6 7" key="1">
    <citation type="submission" date="2017-03" db="EMBL/GenBank/DDBJ databases">
        <title>Genome sequence of Clostridium hungatei DSM 14427.</title>
        <authorList>
            <person name="Poehlein A."/>
            <person name="Daniel R."/>
        </authorList>
    </citation>
    <scope>NUCLEOTIDE SEQUENCE [LARGE SCALE GENOMIC DNA]</scope>
    <source>
        <strain evidence="6 7">DSM 14427</strain>
    </source>
</reference>
<dbReference type="SMART" id="SM00354">
    <property type="entry name" value="HTH_LACI"/>
    <property type="match status" value="1"/>
</dbReference>
<evidence type="ECO:0000256" key="1">
    <source>
        <dbReference type="ARBA" id="ARBA00022491"/>
    </source>
</evidence>
<keyword evidence="3" id="KW-0238">DNA-binding</keyword>
<protein>
    <submittedName>
        <fullName evidence="6">HTH-type transcriptional repressor CytR</fullName>
    </submittedName>
</protein>
<evidence type="ECO:0000256" key="3">
    <source>
        <dbReference type="ARBA" id="ARBA00023125"/>
    </source>
</evidence>
<organism evidence="6 7">
    <name type="scientific">Ruminiclostridium hungatei</name>
    <name type="common">Clostridium hungatei</name>
    <dbReference type="NCBI Taxonomy" id="48256"/>
    <lineage>
        <taxon>Bacteria</taxon>
        <taxon>Bacillati</taxon>
        <taxon>Bacillota</taxon>
        <taxon>Clostridia</taxon>
        <taxon>Eubacteriales</taxon>
        <taxon>Oscillospiraceae</taxon>
        <taxon>Ruminiclostridium</taxon>
    </lineage>
</organism>
<dbReference type="InterPro" id="IPR028082">
    <property type="entry name" value="Peripla_BP_I"/>
</dbReference>
<dbReference type="CDD" id="cd01392">
    <property type="entry name" value="HTH_LacI"/>
    <property type="match status" value="1"/>
</dbReference>
<dbReference type="PANTHER" id="PTHR30146">
    <property type="entry name" value="LACI-RELATED TRANSCRIPTIONAL REPRESSOR"/>
    <property type="match status" value="1"/>
</dbReference>
<keyword evidence="7" id="KW-1185">Reference proteome</keyword>
<dbReference type="SUPFAM" id="SSF53822">
    <property type="entry name" value="Periplasmic binding protein-like I"/>
    <property type="match status" value="1"/>
</dbReference>
<dbReference type="GO" id="GO:0000976">
    <property type="term" value="F:transcription cis-regulatory region binding"/>
    <property type="evidence" value="ECO:0007669"/>
    <property type="project" value="TreeGrafter"/>
</dbReference>
<proteinExistence type="predicted"/>
<dbReference type="InterPro" id="IPR046335">
    <property type="entry name" value="LacI/GalR-like_sensor"/>
</dbReference>
<evidence type="ECO:0000259" key="5">
    <source>
        <dbReference type="PROSITE" id="PS50932"/>
    </source>
</evidence>
<evidence type="ECO:0000313" key="6">
    <source>
        <dbReference type="EMBL" id="OPX44984.1"/>
    </source>
</evidence>
<dbReference type="Proteomes" id="UP000191554">
    <property type="component" value="Unassembled WGS sequence"/>
</dbReference>
<dbReference type="Gene3D" id="3.40.50.2300">
    <property type="match status" value="2"/>
</dbReference>
<dbReference type="Gene3D" id="1.10.260.40">
    <property type="entry name" value="lambda repressor-like DNA-binding domains"/>
    <property type="match status" value="1"/>
</dbReference>
<dbReference type="PANTHER" id="PTHR30146:SF148">
    <property type="entry name" value="HTH-TYPE TRANSCRIPTIONAL REPRESSOR PURR-RELATED"/>
    <property type="match status" value="1"/>
</dbReference>
<dbReference type="Pfam" id="PF00356">
    <property type="entry name" value="LacI"/>
    <property type="match status" value="1"/>
</dbReference>
<evidence type="ECO:0000256" key="2">
    <source>
        <dbReference type="ARBA" id="ARBA00023015"/>
    </source>
</evidence>
<dbReference type="InterPro" id="IPR010982">
    <property type="entry name" value="Lambda_DNA-bd_dom_sf"/>
</dbReference>
<dbReference type="STRING" id="48256.CLHUN_12160"/>
<dbReference type="EMBL" id="MZGX01000006">
    <property type="protein sequence ID" value="OPX44984.1"/>
    <property type="molecule type" value="Genomic_DNA"/>
</dbReference>
<dbReference type="OrthoDB" id="43195at2"/>
<sequence length="331" mass="37273">MKNSKTTINDISEALGISAVSVSRALSGQPGISEELKSRILQKAKELGYAKSKKASQLNILVLHKKPYKEDNSNFSYMVQGLEKSLQKHNLDYSVEFVDANAHEKLAVPYKLSKGITFDGVILVGRFNPEYADFIQKKVNNIIYFTGYSPSYDYDCVRYNFCNAGYKQCAYLLKRNHTKIGFMGNSRQIKNQEKLLGITSALADYNLSFNSDYYIESETEYQEKLLDLIKKKKIPSAFICENDFKAVELIRFLNSKNIKVPEDVSVIGSGNTDISSLSSPALTTLDLNIGYTSDCVVETLLKRISAPDKPYESIMILSKLIERESVSNFKT</sequence>
<evidence type="ECO:0000256" key="4">
    <source>
        <dbReference type="ARBA" id="ARBA00023163"/>
    </source>
</evidence>
<keyword evidence="4" id="KW-0804">Transcription</keyword>
<dbReference type="InterPro" id="IPR000843">
    <property type="entry name" value="HTH_LacI"/>
</dbReference>
<evidence type="ECO:0000313" key="7">
    <source>
        <dbReference type="Proteomes" id="UP000191554"/>
    </source>
</evidence>
<comment type="caution">
    <text evidence="6">The sequence shown here is derived from an EMBL/GenBank/DDBJ whole genome shotgun (WGS) entry which is preliminary data.</text>
</comment>
<dbReference type="RefSeq" id="WP_080063668.1">
    <property type="nucleotide sequence ID" value="NZ_MZGX01000006.1"/>
</dbReference>
<dbReference type="GO" id="GO:0003700">
    <property type="term" value="F:DNA-binding transcription factor activity"/>
    <property type="evidence" value="ECO:0007669"/>
    <property type="project" value="TreeGrafter"/>
</dbReference>
<dbReference type="SUPFAM" id="SSF47413">
    <property type="entry name" value="lambda repressor-like DNA-binding domains"/>
    <property type="match status" value="1"/>
</dbReference>
<name>A0A1V4SMD5_RUMHU</name>
<dbReference type="AlphaFoldDB" id="A0A1V4SMD5"/>
<gene>
    <name evidence="6" type="primary">cytR_2</name>
    <name evidence="6" type="ORF">CLHUN_12160</name>
</gene>
<dbReference type="Pfam" id="PF13377">
    <property type="entry name" value="Peripla_BP_3"/>
    <property type="match status" value="1"/>
</dbReference>
<keyword evidence="2" id="KW-0805">Transcription regulation</keyword>
<accession>A0A1V4SMD5</accession>
<dbReference type="PROSITE" id="PS50932">
    <property type="entry name" value="HTH_LACI_2"/>
    <property type="match status" value="1"/>
</dbReference>
<feature type="domain" description="HTH lacI-type" evidence="5">
    <location>
        <begin position="6"/>
        <end position="60"/>
    </location>
</feature>